<feature type="domain" description="Reverse transcriptase Ty1/copia-type" evidence="2">
    <location>
        <begin position="119"/>
        <end position="191"/>
    </location>
</feature>
<feature type="compositionally biased region" description="Basic and acidic residues" evidence="1">
    <location>
        <begin position="23"/>
        <end position="39"/>
    </location>
</feature>
<keyword evidence="4" id="KW-1185">Reference proteome</keyword>
<sequence>MVDYTVPSVIDPITPDRTVMRSSDTHLDGKGPNREEEINHGSVQPEAQHCQRRLPSRLLLQPMHSRHFQITDLLSMKPIIVGRVRNGVYHLERTRAGKAVKHARWRDAMAKEISALEANNTWTLMPLPYGKRAIDSKWVYKVKFHPDGTMERYKARLVAKGYTLIERLDFHETFAPVAKLVMVQGLLAIASIRK</sequence>
<evidence type="ECO:0000259" key="2">
    <source>
        <dbReference type="Pfam" id="PF07727"/>
    </source>
</evidence>
<evidence type="ECO:0000256" key="1">
    <source>
        <dbReference type="SAM" id="MobiDB-lite"/>
    </source>
</evidence>
<proteinExistence type="predicted"/>
<accession>A0AA88X954</accession>
<dbReference type="Proteomes" id="UP001188597">
    <property type="component" value="Unassembled WGS sequence"/>
</dbReference>
<gene>
    <name evidence="3" type="ORF">RJ639_001357</name>
</gene>
<protein>
    <recommendedName>
        <fullName evidence="2">Reverse transcriptase Ty1/copia-type domain-containing protein</fullName>
    </recommendedName>
</protein>
<dbReference type="AlphaFoldDB" id="A0AA88X954"/>
<feature type="region of interest" description="Disordered" evidence="1">
    <location>
        <begin position="15"/>
        <end position="48"/>
    </location>
</feature>
<evidence type="ECO:0000313" key="3">
    <source>
        <dbReference type="EMBL" id="KAK3042237.1"/>
    </source>
</evidence>
<reference evidence="3" key="1">
    <citation type="submission" date="2022-12" db="EMBL/GenBank/DDBJ databases">
        <title>Draft genome assemblies for two species of Escallonia (Escalloniales).</title>
        <authorList>
            <person name="Chanderbali A."/>
            <person name="Dervinis C."/>
            <person name="Anghel I."/>
            <person name="Soltis D."/>
            <person name="Soltis P."/>
            <person name="Zapata F."/>
        </authorList>
    </citation>
    <scope>NUCLEOTIDE SEQUENCE</scope>
    <source>
        <strain evidence="3">UCBG64.0493</strain>
        <tissue evidence="3">Leaf</tissue>
    </source>
</reference>
<dbReference type="InterPro" id="IPR013103">
    <property type="entry name" value="RVT_2"/>
</dbReference>
<evidence type="ECO:0000313" key="4">
    <source>
        <dbReference type="Proteomes" id="UP001188597"/>
    </source>
</evidence>
<organism evidence="3 4">
    <name type="scientific">Escallonia herrerae</name>
    <dbReference type="NCBI Taxonomy" id="1293975"/>
    <lineage>
        <taxon>Eukaryota</taxon>
        <taxon>Viridiplantae</taxon>
        <taxon>Streptophyta</taxon>
        <taxon>Embryophyta</taxon>
        <taxon>Tracheophyta</taxon>
        <taxon>Spermatophyta</taxon>
        <taxon>Magnoliopsida</taxon>
        <taxon>eudicotyledons</taxon>
        <taxon>Gunneridae</taxon>
        <taxon>Pentapetalae</taxon>
        <taxon>asterids</taxon>
        <taxon>campanulids</taxon>
        <taxon>Escalloniales</taxon>
        <taxon>Escalloniaceae</taxon>
        <taxon>Escallonia</taxon>
    </lineage>
</organism>
<name>A0AA88X954_9ASTE</name>
<dbReference type="EMBL" id="JAVXUP010000023">
    <property type="protein sequence ID" value="KAK3042237.1"/>
    <property type="molecule type" value="Genomic_DNA"/>
</dbReference>
<comment type="caution">
    <text evidence="3">The sequence shown here is derived from an EMBL/GenBank/DDBJ whole genome shotgun (WGS) entry which is preliminary data.</text>
</comment>
<dbReference type="Pfam" id="PF07727">
    <property type="entry name" value="RVT_2"/>
    <property type="match status" value="1"/>
</dbReference>